<protein>
    <submittedName>
        <fullName evidence="2">Uncharacterized protein</fullName>
    </submittedName>
</protein>
<evidence type="ECO:0000313" key="2">
    <source>
        <dbReference type="EMBL" id="BET01220.1"/>
    </source>
</evidence>
<feature type="compositionally biased region" description="Basic and acidic residues" evidence="1">
    <location>
        <begin position="63"/>
        <end position="77"/>
    </location>
</feature>
<name>A0ABN7BC23_9HEMI</name>
<accession>A0ABN7BC23</accession>
<gene>
    <name evidence="2" type="ORF">NTJ_14036</name>
</gene>
<evidence type="ECO:0000313" key="3">
    <source>
        <dbReference type="Proteomes" id="UP001307889"/>
    </source>
</evidence>
<proteinExistence type="predicted"/>
<feature type="compositionally biased region" description="Polar residues" evidence="1">
    <location>
        <begin position="96"/>
        <end position="123"/>
    </location>
</feature>
<keyword evidence="3" id="KW-1185">Reference proteome</keyword>
<organism evidence="2 3">
    <name type="scientific">Nesidiocoris tenuis</name>
    <dbReference type="NCBI Taxonomy" id="355587"/>
    <lineage>
        <taxon>Eukaryota</taxon>
        <taxon>Metazoa</taxon>
        <taxon>Ecdysozoa</taxon>
        <taxon>Arthropoda</taxon>
        <taxon>Hexapoda</taxon>
        <taxon>Insecta</taxon>
        <taxon>Pterygota</taxon>
        <taxon>Neoptera</taxon>
        <taxon>Paraneoptera</taxon>
        <taxon>Hemiptera</taxon>
        <taxon>Heteroptera</taxon>
        <taxon>Panheteroptera</taxon>
        <taxon>Cimicomorpha</taxon>
        <taxon>Miridae</taxon>
        <taxon>Dicyphina</taxon>
        <taxon>Nesidiocoris</taxon>
    </lineage>
</organism>
<feature type="region of interest" description="Disordered" evidence="1">
    <location>
        <begin position="11"/>
        <end position="77"/>
    </location>
</feature>
<feature type="region of interest" description="Disordered" evidence="1">
    <location>
        <begin position="94"/>
        <end position="123"/>
    </location>
</feature>
<reference evidence="2 3" key="1">
    <citation type="submission" date="2023-09" db="EMBL/GenBank/DDBJ databases">
        <title>Nesidiocoris tenuis whole genome shotgun sequence.</title>
        <authorList>
            <person name="Shibata T."/>
            <person name="Shimoda M."/>
            <person name="Kobayashi T."/>
            <person name="Uehara T."/>
        </authorList>
    </citation>
    <scope>NUCLEOTIDE SEQUENCE [LARGE SCALE GENOMIC DNA]</scope>
    <source>
        <strain evidence="2 3">Japan</strain>
    </source>
</reference>
<evidence type="ECO:0000256" key="1">
    <source>
        <dbReference type="SAM" id="MobiDB-lite"/>
    </source>
</evidence>
<feature type="compositionally biased region" description="Basic and acidic residues" evidence="1">
    <location>
        <begin position="16"/>
        <end position="25"/>
    </location>
</feature>
<dbReference type="Proteomes" id="UP001307889">
    <property type="component" value="Chromosome 12"/>
</dbReference>
<dbReference type="EMBL" id="AP028920">
    <property type="protein sequence ID" value="BET01220.1"/>
    <property type="molecule type" value="Genomic_DNA"/>
</dbReference>
<sequence>MLFLCKQGRISRKRPTGRETLDGRGKIPFSEPTSLEKQPFTSPYSRSANKHHVTCPTNPERGIPWEKEREFEGFRPRETRANERAKLRGRMLIPTVVTNGETNSCEQGTSAGPSRKLPSNSERVNFEIGKFGKSKLNF</sequence>
<feature type="compositionally biased region" description="Polar residues" evidence="1">
    <location>
        <begin position="31"/>
        <end position="47"/>
    </location>
</feature>